<dbReference type="AlphaFoldDB" id="A0AAE0AXL0"/>
<gene>
    <name evidence="1" type="ORF">Dsin_005341</name>
</gene>
<organism evidence="1 2">
    <name type="scientific">Dipteronia sinensis</name>
    <dbReference type="NCBI Taxonomy" id="43782"/>
    <lineage>
        <taxon>Eukaryota</taxon>
        <taxon>Viridiplantae</taxon>
        <taxon>Streptophyta</taxon>
        <taxon>Embryophyta</taxon>
        <taxon>Tracheophyta</taxon>
        <taxon>Spermatophyta</taxon>
        <taxon>Magnoliopsida</taxon>
        <taxon>eudicotyledons</taxon>
        <taxon>Gunneridae</taxon>
        <taxon>Pentapetalae</taxon>
        <taxon>rosids</taxon>
        <taxon>malvids</taxon>
        <taxon>Sapindales</taxon>
        <taxon>Sapindaceae</taxon>
        <taxon>Hippocastanoideae</taxon>
        <taxon>Acereae</taxon>
        <taxon>Dipteronia</taxon>
    </lineage>
</organism>
<keyword evidence="2" id="KW-1185">Reference proteome</keyword>
<evidence type="ECO:0000313" key="1">
    <source>
        <dbReference type="EMBL" id="KAK3225479.1"/>
    </source>
</evidence>
<proteinExistence type="predicted"/>
<comment type="caution">
    <text evidence="1">The sequence shown here is derived from an EMBL/GenBank/DDBJ whole genome shotgun (WGS) entry which is preliminary data.</text>
</comment>
<sequence length="194" mass="21826">MFGGSESGSSRTRPEPDPLPSLAAVLGLYMRNKLGMCSVGAHCLWKQAWHASCVTECCDDLGNIENSTVMSDCQERLASWTSVTEKMKMLDDEIVVLMRALNNPNTSKEGFLSKIKVPEPKQVNHTRNAKELKNFLWDIEQFLGKNKDVSKQFNRTRNARNAKREQMWAQAELRRQGVKDISSAMAATEGLVDF</sequence>
<name>A0AAE0AXL0_9ROSI</name>
<dbReference type="EMBL" id="JANJYJ010000002">
    <property type="protein sequence ID" value="KAK3225479.1"/>
    <property type="molecule type" value="Genomic_DNA"/>
</dbReference>
<reference evidence="1" key="1">
    <citation type="journal article" date="2023" name="Plant J.">
        <title>Genome sequences and population genomics provide insights into the demographic history, inbreeding, and mutation load of two 'living fossil' tree species of Dipteronia.</title>
        <authorList>
            <person name="Feng Y."/>
            <person name="Comes H.P."/>
            <person name="Chen J."/>
            <person name="Zhu S."/>
            <person name="Lu R."/>
            <person name="Zhang X."/>
            <person name="Li P."/>
            <person name="Qiu J."/>
            <person name="Olsen K.M."/>
            <person name="Qiu Y."/>
        </authorList>
    </citation>
    <scope>NUCLEOTIDE SEQUENCE</scope>
    <source>
        <strain evidence="1">NBL</strain>
    </source>
</reference>
<protein>
    <submittedName>
        <fullName evidence="1">Uncharacterized protein</fullName>
    </submittedName>
</protein>
<dbReference type="Proteomes" id="UP001281410">
    <property type="component" value="Unassembled WGS sequence"/>
</dbReference>
<accession>A0AAE0AXL0</accession>
<evidence type="ECO:0000313" key="2">
    <source>
        <dbReference type="Proteomes" id="UP001281410"/>
    </source>
</evidence>